<dbReference type="Proteomes" id="UP000218896">
    <property type="component" value="Unassembled WGS sequence"/>
</dbReference>
<evidence type="ECO:0000256" key="3">
    <source>
        <dbReference type="ARBA" id="ARBA00023004"/>
    </source>
</evidence>
<dbReference type="InterPro" id="IPR026575">
    <property type="entry name" value="GpdQ/CpdA-like"/>
</dbReference>
<evidence type="ECO:0000256" key="1">
    <source>
        <dbReference type="ARBA" id="ARBA00022723"/>
    </source>
</evidence>
<dbReference type="PANTHER" id="PTHR42988">
    <property type="entry name" value="PHOSPHOHYDROLASE"/>
    <property type="match status" value="1"/>
</dbReference>
<dbReference type="Pfam" id="PF00149">
    <property type="entry name" value="Metallophos"/>
    <property type="match status" value="1"/>
</dbReference>
<dbReference type="InterPro" id="IPR050884">
    <property type="entry name" value="CNP_phosphodiesterase-III"/>
</dbReference>
<dbReference type="InterPro" id="IPR004843">
    <property type="entry name" value="Calcineurin-like_PHP"/>
</dbReference>
<gene>
    <name evidence="6" type="ORF">CK501_12965</name>
</gene>
<dbReference type="SUPFAM" id="SSF56300">
    <property type="entry name" value="Metallo-dependent phosphatases"/>
    <property type="match status" value="1"/>
</dbReference>
<dbReference type="GO" id="GO:0004112">
    <property type="term" value="F:cyclic-nucleotide phosphodiesterase activity"/>
    <property type="evidence" value="ECO:0007669"/>
    <property type="project" value="InterPro"/>
</dbReference>
<proteinExistence type="inferred from homology"/>
<keyword evidence="7" id="KW-1185">Reference proteome</keyword>
<keyword evidence="1" id="KW-0479">Metal-binding</keyword>
<accession>A0A2A2F435</accession>
<dbReference type="GO" id="GO:0046872">
    <property type="term" value="F:metal ion binding"/>
    <property type="evidence" value="ECO:0007669"/>
    <property type="project" value="UniProtKB-KW"/>
</dbReference>
<dbReference type="RefSeq" id="WP_095618165.1">
    <property type="nucleotide sequence ID" value="NZ_NSKD01000006.1"/>
</dbReference>
<evidence type="ECO:0000256" key="4">
    <source>
        <dbReference type="ARBA" id="ARBA00025742"/>
    </source>
</evidence>
<dbReference type="InterPro" id="IPR029052">
    <property type="entry name" value="Metallo-depent_PP-like"/>
</dbReference>
<sequence length="266" mass="29828">MDASAEPLHVLQITDPHLMGDPEGRLLGINTRQTLEAVLAHVRVHYGQPDLVLATGDISQDGSDDSYHYFREQTAFFEGPVFWAAGNHDVLPAMERVIRGTRSAERRYRSHGWQLICLDSSVPDQVHGCLGEKELAYLDACLKEYPGDHALVCLHHHPIRIGAEWMNAIGLQDHDALFEVLARHEQVRGLLWGHIHQSLDQETGGWRMLASPSTCVQFLPDSESFAVDTVPPGYRWLALYPDGRIRTGVERIADDDYGLELDSVGY</sequence>
<dbReference type="OrthoDB" id="9784378at2"/>
<organism evidence="6 7">
    <name type="scientific">Halovibrio salipaludis</name>
    <dbReference type="NCBI Taxonomy" id="2032626"/>
    <lineage>
        <taxon>Bacteria</taxon>
        <taxon>Pseudomonadati</taxon>
        <taxon>Pseudomonadota</taxon>
        <taxon>Gammaproteobacteria</taxon>
        <taxon>Oceanospirillales</taxon>
        <taxon>Halomonadaceae</taxon>
        <taxon>Halovibrio</taxon>
    </lineage>
</organism>
<comment type="caution">
    <text evidence="6">The sequence shown here is derived from an EMBL/GenBank/DDBJ whole genome shotgun (WGS) entry which is preliminary data.</text>
</comment>
<evidence type="ECO:0000259" key="5">
    <source>
        <dbReference type="Pfam" id="PF00149"/>
    </source>
</evidence>
<keyword evidence="3" id="KW-0408">Iron</keyword>
<evidence type="ECO:0000256" key="2">
    <source>
        <dbReference type="ARBA" id="ARBA00022801"/>
    </source>
</evidence>
<feature type="domain" description="Calcineurin-like phosphoesterase" evidence="5">
    <location>
        <begin position="9"/>
        <end position="197"/>
    </location>
</feature>
<evidence type="ECO:0000313" key="7">
    <source>
        <dbReference type="Proteomes" id="UP000218896"/>
    </source>
</evidence>
<reference evidence="6 7" key="1">
    <citation type="submission" date="2017-08" db="EMBL/GenBank/DDBJ databases">
        <title>Halovibrio sewagensis sp. nov., isolated from wastewater of high salinity.</title>
        <authorList>
            <person name="Dong X."/>
            <person name="Zhang G."/>
        </authorList>
    </citation>
    <scope>NUCLEOTIDE SEQUENCE [LARGE SCALE GENOMIC DNA]</scope>
    <source>
        <strain evidence="6 7">YL5-2</strain>
    </source>
</reference>
<protein>
    <submittedName>
        <fullName evidence="6">3',5'-cyclic-AMP phosphodiesterase</fullName>
    </submittedName>
</protein>
<dbReference type="Gene3D" id="3.60.21.10">
    <property type="match status" value="1"/>
</dbReference>
<name>A0A2A2F435_9GAMM</name>
<dbReference type="AlphaFoldDB" id="A0A2A2F435"/>
<dbReference type="CDD" id="cd07402">
    <property type="entry name" value="MPP_GpdQ"/>
    <property type="match status" value="1"/>
</dbReference>
<evidence type="ECO:0000313" key="6">
    <source>
        <dbReference type="EMBL" id="PAU79708.1"/>
    </source>
</evidence>
<dbReference type="EMBL" id="NSKD01000006">
    <property type="protein sequence ID" value="PAU79708.1"/>
    <property type="molecule type" value="Genomic_DNA"/>
</dbReference>
<comment type="similarity">
    <text evidence="4">Belongs to the cyclic nucleotide phosphodiesterase class-III family.</text>
</comment>
<dbReference type="NCBIfam" id="NF008359">
    <property type="entry name" value="PRK11148.1"/>
    <property type="match status" value="1"/>
</dbReference>
<dbReference type="PANTHER" id="PTHR42988:SF2">
    <property type="entry name" value="CYCLIC NUCLEOTIDE PHOSPHODIESTERASE CBUA0032-RELATED"/>
    <property type="match status" value="1"/>
</dbReference>
<keyword evidence="2" id="KW-0378">Hydrolase</keyword>